<evidence type="ECO:0000313" key="2">
    <source>
        <dbReference type="EMBL" id="CAE0728841.1"/>
    </source>
</evidence>
<feature type="region of interest" description="Disordered" evidence="1">
    <location>
        <begin position="214"/>
        <end position="255"/>
    </location>
</feature>
<evidence type="ECO:0000256" key="1">
    <source>
        <dbReference type="SAM" id="MobiDB-lite"/>
    </source>
</evidence>
<sequence length="360" mass="37157">MELSHNGGNNSNSNIPSLQESGESSMTLGDAFRYYLKYYCSSGTRTNNGNNARFLSIGDSVATCGALAATGTAFVSPLGAAVSVAALAAKDGMAAAARRGRQARVGNSTSSSTSSANHNASDSARSDSSNNNNDVNNNDSREGYKFGDVTRGLSSFLSSSGRNNSNDNNNTYLQENKGRFAVVAGQTAGAAAGLVVLGPIGALAGSMLGAVGTQRAVKRHDQEEQQRQHQRNGAAANGDGGCGSENIGNNDNANTNAPTTAAVVASDGGGRFRIGDNLRGLVARGSDAVGRKKTEGYRFGDFSRGLVARGREAAGRKETEGYRFGDFSRGLVAAVQTNCNSTTTTTTTNNNDNNSNTTTQ</sequence>
<feature type="region of interest" description="Disordered" evidence="1">
    <location>
        <begin position="341"/>
        <end position="360"/>
    </location>
</feature>
<proteinExistence type="predicted"/>
<dbReference type="PANTHER" id="PTHR42264">
    <property type="entry name" value="EPHRIN_REC_LIKE DOMAIN-CONTAINING PROTEIN"/>
    <property type="match status" value="1"/>
</dbReference>
<gene>
    <name evidence="2" type="ORF">PAUS00366_LOCUS21625</name>
    <name evidence="3" type="ORF">PAUS00366_LOCUS21629</name>
</gene>
<name>A0A6V0D1S9_9STRA</name>
<dbReference type="AlphaFoldDB" id="A0A6V0D1S9"/>
<protein>
    <submittedName>
        <fullName evidence="2">Uncharacterized protein</fullName>
    </submittedName>
</protein>
<evidence type="ECO:0000313" key="3">
    <source>
        <dbReference type="EMBL" id="CAE0728845.1"/>
    </source>
</evidence>
<accession>A0A6V0D1S9</accession>
<feature type="region of interest" description="Disordered" evidence="1">
    <location>
        <begin position="1"/>
        <end position="22"/>
    </location>
</feature>
<feature type="compositionally biased region" description="Low complexity" evidence="1">
    <location>
        <begin position="1"/>
        <end position="14"/>
    </location>
</feature>
<reference evidence="2" key="1">
    <citation type="submission" date="2021-01" db="EMBL/GenBank/DDBJ databases">
        <authorList>
            <person name="Corre E."/>
            <person name="Pelletier E."/>
            <person name="Niang G."/>
            <person name="Scheremetjew M."/>
            <person name="Finn R."/>
            <person name="Kale V."/>
            <person name="Holt S."/>
            <person name="Cochrane G."/>
            <person name="Meng A."/>
            <person name="Brown T."/>
            <person name="Cohen L."/>
        </authorList>
    </citation>
    <scope>NUCLEOTIDE SEQUENCE</scope>
    <source>
        <strain evidence="2">10249 10 AB</strain>
    </source>
</reference>
<dbReference type="PANTHER" id="PTHR42264:SF3">
    <property type="entry name" value="F-BOX DOMAIN-CONTAINING PROTEIN-RELATED"/>
    <property type="match status" value="1"/>
</dbReference>
<feature type="region of interest" description="Disordered" evidence="1">
    <location>
        <begin position="99"/>
        <end position="146"/>
    </location>
</feature>
<dbReference type="EMBL" id="HBIX01032859">
    <property type="protein sequence ID" value="CAE0728841.1"/>
    <property type="molecule type" value="Transcribed_RNA"/>
</dbReference>
<feature type="compositionally biased region" description="Low complexity" evidence="1">
    <location>
        <begin position="99"/>
        <end position="138"/>
    </location>
</feature>
<organism evidence="2">
    <name type="scientific">Pseudo-nitzschia australis</name>
    <dbReference type="NCBI Taxonomy" id="44445"/>
    <lineage>
        <taxon>Eukaryota</taxon>
        <taxon>Sar</taxon>
        <taxon>Stramenopiles</taxon>
        <taxon>Ochrophyta</taxon>
        <taxon>Bacillariophyta</taxon>
        <taxon>Bacillariophyceae</taxon>
        <taxon>Bacillariophycidae</taxon>
        <taxon>Bacillariales</taxon>
        <taxon>Bacillariaceae</taxon>
        <taxon>Pseudo-nitzschia</taxon>
    </lineage>
</organism>
<dbReference type="EMBL" id="HBIX01032866">
    <property type="protein sequence ID" value="CAE0728845.1"/>
    <property type="molecule type" value="Transcribed_RNA"/>
</dbReference>